<reference evidence="4 5" key="1">
    <citation type="submission" date="2023-05" db="EMBL/GenBank/DDBJ databases">
        <title>Microbacterium dauci sp.nov., Isolated from Carrot Rhizosphere Soil.</title>
        <authorList>
            <person name="Xiao Z."/>
            <person name="Zheng J."/>
        </authorList>
    </citation>
    <scope>NUCLEOTIDE SEQUENCE [LARGE SCALE GENOMIC DNA]</scope>
    <source>
        <strain evidence="4 5">LX3-4</strain>
    </source>
</reference>
<dbReference type="InterPro" id="IPR016047">
    <property type="entry name" value="M23ase_b-sheet_dom"/>
</dbReference>
<dbReference type="Proteomes" id="UP001321481">
    <property type="component" value="Unassembled WGS sequence"/>
</dbReference>
<evidence type="ECO:0000313" key="4">
    <source>
        <dbReference type="EMBL" id="MDJ1113645.1"/>
    </source>
</evidence>
<gene>
    <name evidence="4" type="ORF">QNI14_04185</name>
</gene>
<dbReference type="Pfam" id="PF01551">
    <property type="entry name" value="Peptidase_M23"/>
    <property type="match status" value="1"/>
</dbReference>
<name>A0ABT6ZBW0_9MICO</name>
<dbReference type="Gene3D" id="2.70.70.10">
    <property type="entry name" value="Glucose Permease (Domain IIA)"/>
    <property type="match status" value="1"/>
</dbReference>
<accession>A0ABT6ZBW0</accession>
<dbReference type="EMBL" id="JASJND010000002">
    <property type="protein sequence ID" value="MDJ1113645.1"/>
    <property type="molecule type" value="Genomic_DNA"/>
</dbReference>
<evidence type="ECO:0000256" key="2">
    <source>
        <dbReference type="SAM" id="SignalP"/>
    </source>
</evidence>
<dbReference type="InterPro" id="IPR050570">
    <property type="entry name" value="Cell_wall_metabolism_enzyme"/>
</dbReference>
<feature type="chain" id="PRO_5045289728" evidence="2">
    <location>
        <begin position="27"/>
        <end position="173"/>
    </location>
</feature>
<sequence>MSRRRALLAITIAALVLLLPVPAAVATGGMTSIDHGPAGWRLPMPDAVVLAPFVAPAHQYGAGHRGVDIAAGSSATDVLAASAGTVAFAGPVAGRGVLTLDHDAGWVTSVEPVDPSVSVGDVVDAGEPIGTLGVGGHAPPGALHVGVRHHGEYVNPLSLVREVPAAVLLPCCE</sequence>
<protein>
    <submittedName>
        <fullName evidence="4">M23 family metallopeptidase</fullName>
        <ecNumber evidence="4">3.4.-.-</ecNumber>
    </submittedName>
</protein>
<dbReference type="RefSeq" id="WP_283715061.1">
    <property type="nucleotide sequence ID" value="NZ_JASJND010000002.1"/>
</dbReference>
<dbReference type="EC" id="3.4.-.-" evidence="4"/>
<comment type="caution">
    <text evidence="4">The sequence shown here is derived from an EMBL/GenBank/DDBJ whole genome shotgun (WGS) entry which is preliminary data.</text>
</comment>
<feature type="domain" description="M23ase beta-sheet core" evidence="3">
    <location>
        <begin position="63"/>
        <end position="156"/>
    </location>
</feature>
<dbReference type="PANTHER" id="PTHR21666:SF289">
    <property type="entry name" value="L-ALA--D-GLU ENDOPEPTIDASE"/>
    <property type="match status" value="1"/>
</dbReference>
<dbReference type="PANTHER" id="PTHR21666">
    <property type="entry name" value="PEPTIDASE-RELATED"/>
    <property type="match status" value="1"/>
</dbReference>
<keyword evidence="5" id="KW-1185">Reference proteome</keyword>
<dbReference type="GO" id="GO:0016787">
    <property type="term" value="F:hydrolase activity"/>
    <property type="evidence" value="ECO:0007669"/>
    <property type="project" value="UniProtKB-KW"/>
</dbReference>
<keyword evidence="1 2" id="KW-0732">Signal</keyword>
<evidence type="ECO:0000313" key="5">
    <source>
        <dbReference type="Proteomes" id="UP001321481"/>
    </source>
</evidence>
<keyword evidence="4" id="KW-0378">Hydrolase</keyword>
<feature type="signal peptide" evidence="2">
    <location>
        <begin position="1"/>
        <end position="26"/>
    </location>
</feature>
<dbReference type="SUPFAM" id="SSF51261">
    <property type="entry name" value="Duplicated hybrid motif"/>
    <property type="match status" value="1"/>
</dbReference>
<evidence type="ECO:0000256" key="1">
    <source>
        <dbReference type="ARBA" id="ARBA00022729"/>
    </source>
</evidence>
<organism evidence="4 5">
    <name type="scientific">Microbacterium dauci</name>
    <dbReference type="NCBI Taxonomy" id="3048008"/>
    <lineage>
        <taxon>Bacteria</taxon>
        <taxon>Bacillati</taxon>
        <taxon>Actinomycetota</taxon>
        <taxon>Actinomycetes</taxon>
        <taxon>Micrococcales</taxon>
        <taxon>Microbacteriaceae</taxon>
        <taxon>Microbacterium</taxon>
    </lineage>
</organism>
<proteinExistence type="predicted"/>
<dbReference type="InterPro" id="IPR011055">
    <property type="entry name" value="Dup_hybrid_motif"/>
</dbReference>
<evidence type="ECO:0000259" key="3">
    <source>
        <dbReference type="Pfam" id="PF01551"/>
    </source>
</evidence>
<dbReference type="CDD" id="cd12797">
    <property type="entry name" value="M23_peptidase"/>
    <property type="match status" value="1"/>
</dbReference>